<accession>A0A7S2R088</accession>
<dbReference type="PROSITE" id="PS50076">
    <property type="entry name" value="DNAJ_2"/>
    <property type="match status" value="1"/>
</dbReference>
<dbReference type="SMART" id="SM00271">
    <property type="entry name" value="DnaJ"/>
    <property type="match status" value="1"/>
</dbReference>
<dbReference type="Pfam" id="PF00226">
    <property type="entry name" value="DnaJ"/>
    <property type="match status" value="1"/>
</dbReference>
<gene>
    <name evidence="3" type="ORF">EANT1437_LOCUS476</name>
</gene>
<dbReference type="InterPro" id="IPR052423">
    <property type="entry name" value="EMIR"/>
</dbReference>
<dbReference type="PROSITE" id="PS00636">
    <property type="entry name" value="DNAJ_1"/>
    <property type="match status" value="1"/>
</dbReference>
<reference evidence="3" key="1">
    <citation type="submission" date="2021-01" db="EMBL/GenBank/DDBJ databases">
        <authorList>
            <person name="Corre E."/>
            <person name="Pelletier E."/>
            <person name="Niang G."/>
            <person name="Scheremetjew M."/>
            <person name="Finn R."/>
            <person name="Kale V."/>
            <person name="Holt S."/>
            <person name="Cochrane G."/>
            <person name="Meng A."/>
            <person name="Brown T."/>
            <person name="Cohen L."/>
        </authorList>
    </citation>
    <scope>NUCLEOTIDE SEQUENCE</scope>
    <source>
        <strain evidence="3">CCMP1452</strain>
    </source>
</reference>
<dbReference type="InterPro" id="IPR036869">
    <property type="entry name" value="J_dom_sf"/>
</dbReference>
<dbReference type="AlphaFoldDB" id="A0A7S2R088"/>
<dbReference type="InterPro" id="IPR026894">
    <property type="entry name" value="DnaJ_X"/>
</dbReference>
<feature type="region of interest" description="Disordered" evidence="1">
    <location>
        <begin position="479"/>
        <end position="501"/>
    </location>
</feature>
<evidence type="ECO:0000256" key="1">
    <source>
        <dbReference type="SAM" id="MobiDB-lite"/>
    </source>
</evidence>
<evidence type="ECO:0000259" key="2">
    <source>
        <dbReference type="PROSITE" id="PS50076"/>
    </source>
</evidence>
<dbReference type="InterPro" id="IPR018253">
    <property type="entry name" value="DnaJ_domain_CS"/>
</dbReference>
<dbReference type="Gene3D" id="1.10.287.110">
    <property type="entry name" value="DnaJ domain"/>
    <property type="match status" value="1"/>
</dbReference>
<organism evidence="3">
    <name type="scientific">Eucampia antarctica</name>
    <dbReference type="NCBI Taxonomy" id="49252"/>
    <lineage>
        <taxon>Eukaryota</taxon>
        <taxon>Sar</taxon>
        <taxon>Stramenopiles</taxon>
        <taxon>Ochrophyta</taxon>
        <taxon>Bacillariophyta</taxon>
        <taxon>Mediophyceae</taxon>
        <taxon>Biddulphiophycidae</taxon>
        <taxon>Hemiaulales</taxon>
        <taxon>Hemiaulaceae</taxon>
        <taxon>Eucampia</taxon>
    </lineage>
</organism>
<dbReference type="PANTHER" id="PTHR44094">
    <property type="entry name" value="DNAJ HEAT SHOCK N-TERMINAL DOMAIN-CONTAINING PROTEIN"/>
    <property type="match status" value="1"/>
</dbReference>
<dbReference type="CDD" id="cd06257">
    <property type="entry name" value="DnaJ"/>
    <property type="match status" value="1"/>
</dbReference>
<dbReference type="EMBL" id="HBHI01001066">
    <property type="protein sequence ID" value="CAD9656677.1"/>
    <property type="molecule type" value="Transcribed_RNA"/>
</dbReference>
<evidence type="ECO:0000313" key="3">
    <source>
        <dbReference type="EMBL" id="CAD9656677.1"/>
    </source>
</evidence>
<feature type="compositionally biased region" description="Basic and acidic residues" evidence="1">
    <location>
        <begin position="16"/>
        <end position="27"/>
    </location>
</feature>
<dbReference type="PANTHER" id="PTHR44094:SF8">
    <property type="entry name" value="DNAJ HEAT SHOCK N-TERMINAL DOMAIN-CONTAINING PROTEIN-RELATED"/>
    <property type="match status" value="1"/>
</dbReference>
<dbReference type="InterPro" id="IPR001623">
    <property type="entry name" value="DnaJ_domain"/>
</dbReference>
<dbReference type="SUPFAM" id="SSF46565">
    <property type="entry name" value="Chaperone J-domain"/>
    <property type="match status" value="1"/>
</dbReference>
<dbReference type="PRINTS" id="PR00625">
    <property type="entry name" value="JDOMAIN"/>
</dbReference>
<feature type="region of interest" description="Disordered" evidence="1">
    <location>
        <begin position="1"/>
        <end position="40"/>
    </location>
</feature>
<proteinExistence type="predicted"/>
<protein>
    <recommendedName>
        <fullName evidence="2">J domain-containing protein</fullName>
    </recommendedName>
</protein>
<dbReference type="Pfam" id="PF14308">
    <property type="entry name" value="DnaJ-X"/>
    <property type="match status" value="1"/>
</dbReference>
<name>A0A7S2R088_9STRA</name>
<feature type="domain" description="J" evidence="2">
    <location>
        <begin position="204"/>
        <end position="269"/>
    </location>
</feature>
<sequence>MASIELGNIDTMNNPKKNDNDYHHENKTSSGGLSTLSDEDLTNKAQEELNMEEEMKEASDVFNSLFSTKRPKDGMAGLSSGLKSVAKGTLAGAVSLVAQPVAGAQQDGARGFFSGLATGLASAIALPVTGVCVGAFQVYRGVVNTPEAARSSKQGMQWDEEKREWVFYFLQQDLDELTQLKSEIDSNKTSTTTSSENKKVKDEKFYKLLNTSTGASSSEIKKAYYKEARKVHPDKCPDDPDADQKFQALGQAYQTLSDPKLRESYDKYGIDSNNSNADALANTIDPTVFFNVMFGSTLVEPYVGELWIASVADFMMKDMADQQQRQQNLNGDDDDASIENDMFENVMKNSSKNKEAKYKQRRRELDIAFFLKDRIQPYLNGEKDDFQASCEVEALKISEGSFGSTFLSAIGFALQLEAEEFLGFHNSLFGVDGHTARAKKRANAASNNFKILSTGIKAASAGRKAYKEVETAQQKIQTPQNINGEFTGNENNDAASGSSTFSTEKTKEQMEAEQAMMAAQKLEESLPAILELAWAINVRDISRTLKKVCRKLFTDAGVEMEQRHMRAEAVKILGKCFHDVGREIESAEVGMGNDKESIKARAEVAVMTTMAKAQGQEVTEEDTEELIKQTKANAILQKAQQQQL</sequence>